<evidence type="ECO:0000256" key="8">
    <source>
        <dbReference type="ARBA" id="ARBA00038311"/>
    </source>
</evidence>
<sequence length="256" mass="27971">MNKLLQSLLAFVTLFAVVFAQKDDFLVSMNKEIMRNGGAQRTTEYLSFDVVFPKGKEADSRKFVSGEPTEVVVGVTNKAKQATGVYAIGGYFAYSSNTSKPIHEIQQTRVNIRLEPKQQTSIPLRFNPEMEAQELILVVNVDYFDSDEAPLRVVAFEGPVQIIPSDFIFDLSGLSVLAAFGAFVYYGGKYLISVYFPTAAASTGSTSSSGASSATAAAAKKVKLTSAELKAEAAKKKEELDDEWIPEHLKKTAKKK</sequence>
<evidence type="ECO:0000256" key="5">
    <source>
        <dbReference type="ARBA" id="ARBA00022989"/>
    </source>
</evidence>
<evidence type="ECO:0000256" key="9">
    <source>
        <dbReference type="SAM" id="SignalP"/>
    </source>
</evidence>
<evidence type="ECO:0008006" key="12">
    <source>
        <dbReference type="Google" id="ProtNLM"/>
    </source>
</evidence>
<comment type="similarity">
    <text evidence="8">Belongs to the IRC22 family.</text>
</comment>
<comment type="caution">
    <text evidence="10">The sequence shown here is derived from an EMBL/GenBank/DDBJ whole genome shotgun (WGS) entry which is preliminary data.</text>
</comment>
<gene>
    <name evidence="10" type="ORF">CcCBS67573_g02722</name>
</gene>
<evidence type="ECO:0000256" key="7">
    <source>
        <dbReference type="ARBA" id="ARBA00037565"/>
    </source>
</evidence>
<feature type="chain" id="PRO_5021262976" description="Translocon-associated protein subunit alpha" evidence="9">
    <location>
        <begin position="21"/>
        <end position="256"/>
    </location>
</feature>
<keyword evidence="11" id="KW-1185">Reference proteome</keyword>
<dbReference type="InterPro" id="IPR005595">
    <property type="entry name" value="TRAP_alpha"/>
</dbReference>
<evidence type="ECO:0000256" key="1">
    <source>
        <dbReference type="ARBA" id="ARBA00004115"/>
    </source>
</evidence>
<evidence type="ECO:0000256" key="2">
    <source>
        <dbReference type="ARBA" id="ARBA00022692"/>
    </source>
</evidence>
<dbReference type="EMBL" id="QEAP01000061">
    <property type="protein sequence ID" value="TPX75983.1"/>
    <property type="molecule type" value="Genomic_DNA"/>
</dbReference>
<keyword evidence="3 9" id="KW-0732">Signal</keyword>
<dbReference type="AlphaFoldDB" id="A0A507FI58"/>
<evidence type="ECO:0000256" key="4">
    <source>
        <dbReference type="ARBA" id="ARBA00022824"/>
    </source>
</evidence>
<dbReference type="Proteomes" id="UP000320333">
    <property type="component" value="Unassembled WGS sequence"/>
</dbReference>
<accession>A0A507FI58</accession>
<dbReference type="GO" id="GO:0005789">
    <property type="term" value="C:endoplasmic reticulum membrane"/>
    <property type="evidence" value="ECO:0007669"/>
    <property type="project" value="UniProtKB-SubCell"/>
</dbReference>
<dbReference type="STRING" id="246404.A0A507FI58"/>
<keyword evidence="4" id="KW-0256">Endoplasmic reticulum</keyword>
<organism evidence="10 11">
    <name type="scientific">Chytriomyces confervae</name>
    <dbReference type="NCBI Taxonomy" id="246404"/>
    <lineage>
        <taxon>Eukaryota</taxon>
        <taxon>Fungi</taxon>
        <taxon>Fungi incertae sedis</taxon>
        <taxon>Chytridiomycota</taxon>
        <taxon>Chytridiomycota incertae sedis</taxon>
        <taxon>Chytridiomycetes</taxon>
        <taxon>Chytridiales</taxon>
        <taxon>Chytriomycetaceae</taxon>
        <taxon>Chytriomyces</taxon>
    </lineage>
</organism>
<evidence type="ECO:0000256" key="6">
    <source>
        <dbReference type="ARBA" id="ARBA00023136"/>
    </source>
</evidence>
<dbReference type="PANTHER" id="PTHR12924">
    <property type="entry name" value="TRANSLOCON-ASSOCIATED PROTEIN, ALPHA SUBUNIT"/>
    <property type="match status" value="1"/>
</dbReference>
<comment type="function">
    <text evidence="7">Is probably involved in a pathway contributing to genomic integrity.</text>
</comment>
<keyword evidence="2" id="KW-0812">Transmembrane</keyword>
<comment type="subcellular location">
    <subcellularLocation>
        <location evidence="1">Endoplasmic reticulum membrane</location>
        <topology evidence="1">Single-pass type I membrane protein</topology>
    </subcellularLocation>
</comment>
<reference evidence="10 11" key="1">
    <citation type="journal article" date="2019" name="Sci. Rep.">
        <title>Comparative genomics of chytrid fungi reveal insights into the obligate biotrophic and pathogenic lifestyle of Synchytrium endobioticum.</title>
        <authorList>
            <person name="van de Vossenberg B.T.L.H."/>
            <person name="Warris S."/>
            <person name="Nguyen H.D.T."/>
            <person name="van Gent-Pelzer M.P.E."/>
            <person name="Joly D.L."/>
            <person name="van de Geest H.C."/>
            <person name="Bonants P.J.M."/>
            <person name="Smith D.S."/>
            <person name="Levesque C.A."/>
            <person name="van der Lee T.A.J."/>
        </authorList>
    </citation>
    <scope>NUCLEOTIDE SEQUENCE [LARGE SCALE GENOMIC DNA]</scope>
    <source>
        <strain evidence="10 11">CBS 675.73</strain>
    </source>
</reference>
<name>A0A507FI58_9FUNG</name>
<evidence type="ECO:0000313" key="11">
    <source>
        <dbReference type="Proteomes" id="UP000320333"/>
    </source>
</evidence>
<protein>
    <recommendedName>
        <fullName evidence="12">Translocon-associated protein subunit alpha</fullName>
    </recommendedName>
</protein>
<dbReference type="Pfam" id="PF03896">
    <property type="entry name" value="TRAP_alpha"/>
    <property type="match status" value="1"/>
</dbReference>
<evidence type="ECO:0000256" key="3">
    <source>
        <dbReference type="ARBA" id="ARBA00022729"/>
    </source>
</evidence>
<dbReference type="OrthoDB" id="1926781at2759"/>
<evidence type="ECO:0000313" key="10">
    <source>
        <dbReference type="EMBL" id="TPX75983.1"/>
    </source>
</evidence>
<proteinExistence type="inferred from homology"/>
<dbReference type="PANTHER" id="PTHR12924:SF0">
    <property type="entry name" value="TRANSLOCON-ASSOCIATED PROTEIN SUBUNIT ALPHA"/>
    <property type="match status" value="1"/>
</dbReference>
<keyword evidence="6" id="KW-0472">Membrane</keyword>
<feature type="signal peptide" evidence="9">
    <location>
        <begin position="1"/>
        <end position="20"/>
    </location>
</feature>
<keyword evidence="5" id="KW-1133">Transmembrane helix</keyword>